<sequence>MQRKIAQGHWKEGERLPSIRSLAKAYQCSKSTVIRAFHQLEQQHLVYAKAQSGYFVVKKGSQEDNKSGEWIDFASASPDSQLFPYRDFQHCLNQAIDRYQDSLFVYGTSHGLLSLIEVLQKHLAAYQVFADLNQFVITSGVQRALSILTMMPFPNQKEMVLVEQPTYHLLVQLLKLAQLPSIGIERTAKGIDLDYVEHLFQTKSIKFFYTTSRFHNPLGTSYTQAEKKELAELARRYQVYIVEDDYLVDFEVDSKADPIYSYNRDNVIYLKSFSKNLFPGLRVGVIILPSELISSFIQYKSIHDIDSSMLSQAGLEIYIKNGMYQYHQEKIRAVYVSRMKKLNQVLDNLEIADTISYPVLQSGLHSHLLLKYPISLPKLQSKLDQYQVRFGTMYNSYLSSYPAKRMIRLNLSTVPEVKIEEGVTRVVKEINRLSHLQKRQFF</sequence>
<dbReference type="Gene3D" id="1.10.10.10">
    <property type="entry name" value="Winged helix-like DNA-binding domain superfamily/Winged helix DNA-binding domain"/>
    <property type="match status" value="1"/>
</dbReference>
<dbReference type="InterPro" id="IPR051446">
    <property type="entry name" value="HTH_trans_reg/aminotransferase"/>
</dbReference>
<evidence type="ECO:0000313" key="10">
    <source>
        <dbReference type="Proteomes" id="UP000184476"/>
    </source>
</evidence>
<dbReference type="InterPro" id="IPR036390">
    <property type="entry name" value="WH_DNA-bd_sf"/>
</dbReference>
<dbReference type="InterPro" id="IPR000524">
    <property type="entry name" value="Tscrpt_reg_HTH_GntR"/>
</dbReference>
<proteinExistence type="inferred from homology"/>
<dbReference type="InterPro" id="IPR036388">
    <property type="entry name" value="WH-like_DNA-bd_sf"/>
</dbReference>
<keyword evidence="7" id="KW-0804">Transcription</keyword>
<evidence type="ECO:0000256" key="4">
    <source>
        <dbReference type="ARBA" id="ARBA00022898"/>
    </source>
</evidence>
<evidence type="ECO:0000259" key="8">
    <source>
        <dbReference type="PROSITE" id="PS50949"/>
    </source>
</evidence>
<keyword evidence="5" id="KW-0805">Transcription regulation</keyword>
<dbReference type="Gene3D" id="3.40.640.10">
    <property type="entry name" value="Type I PLP-dependent aspartate aminotransferase-like (Major domain)"/>
    <property type="match status" value="1"/>
</dbReference>
<dbReference type="GO" id="GO:0003700">
    <property type="term" value="F:DNA-binding transcription factor activity"/>
    <property type="evidence" value="ECO:0007669"/>
    <property type="project" value="InterPro"/>
</dbReference>
<dbReference type="PANTHER" id="PTHR46577">
    <property type="entry name" value="HTH-TYPE TRANSCRIPTIONAL REGULATORY PROTEIN GABR"/>
    <property type="match status" value="1"/>
</dbReference>
<dbReference type="PANTHER" id="PTHR46577:SF1">
    <property type="entry name" value="HTH-TYPE TRANSCRIPTIONAL REGULATORY PROTEIN GABR"/>
    <property type="match status" value="1"/>
</dbReference>
<keyword evidence="6" id="KW-0238">DNA-binding</keyword>
<dbReference type="Proteomes" id="UP000184476">
    <property type="component" value="Unassembled WGS sequence"/>
</dbReference>
<dbReference type="SUPFAM" id="SSF53383">
    <property type="entry name" value="PLP-dependent transferases"/>
    <property type="match status" value="1"/>
</dbReference>
<reference evidence="9 10" key="1">
    <citation type="submission" date="2016-11" db="EMBL/GenBank/DDBJ databases">
        <authorList>
            <person name="Jaros S."/>
            <person name="Januszkiewicz K."/>
            <person name="Wedrychowicz H."/>
        </authorList>
    </citation>
    <scope>NUCLEOTIDE SEQUENCE [LARGE SCALE GENOMIC DNA]</scope>
    <source>
        <strain evidence="9 10">DSM 44666</strain>
    </source>
</reference>
<dbReference type="InterPro" id="IPR004839">
    <property type="entry name" value="Aminotransferase_I/II_large"/>
</dbReference>
<accession>A0A1M5BLT9</accession>
<organism evidence="9 10">
    <name type="scientific">Seinonella peptonophila</name>
    <dbReference type="NCBI Taxonomy" id="112248"/>
    <lineage>
        <taxon>Bacteria</taxon>
        <taxon>Bacillati</taxon>
        <taxon>Bacillota</taxon>
        <taxon>Bacilli</taxon>
        <taxon>Bacillales</taxon>
        <taxon>Thermoactinomycetaceae</taxon>
        <taxon>Seinonella</taxon>
    </lineage>
</organism>
<dbReference type="CDD" id="cd07377">
    <property type="entry name" value="WHTH_GntR"/>
    <property type="match status" value="1"/>
</dbReference>
<dbReference type="GO" id="GO:0003677">
    <property type="term" value="F:DNA binding"/>
    <property type="evidence" value="ECO:0007669"/>
    <property type="project" value="UniProtKB-KW"/>
</dbReference>
<evidence type="ECO:0000313" key="9">
    <source>
        <dbReference type="EMBL" id="SHF43471.1"/>
    </source>
</evidence>
<feature type="domain" description="HTH gntR-type" evidence="8">
    <location>
        <begin position="1"/>
        <end position="59"/>
    </location>
</feature>
<dbReference type="STRING" id="112248.SAMN05444392_12615"/>
<protein>
    <submittedName>
        <fullName evidence="9">Transcriptional regulator, GntR family</fullName>
    </submittedName>
</protein>
<evidence type="ECO:0000256" key="6">
    <source>
        <dbReference type="ARBA" id="ARBA00023125"/>
    </source>
</evidence>
<dbReference type="GO" id="GO:0030170">
    <property type="term" value="F:pyridoxal phosphate binding"/>
    <property type="evidence" value="ECO:0007669"/>
    <property type="project" value="InterPro"/>
</dbReference>
<evidence type="ECO:0000256" key="5">
    <source>
        <dbReference type="ARBA" id="ARBA00023015"/>
    </source>
</evidence>
<dbReference type="PROSITE" id="PS50949">
    <property type="entry name" value="HTH_GNTR"/>
    <property type="match status" value="1"/>
</dbReference>
<evidence type="ECO:0000256" key="7">
    <source>
        <dbReference type="ARBA" id="ARBA00023163"/>
    </source>
</evidence>
<dbReference type="Pfam" id="PF00392">
    <property type="entry name" value="GntR"/>
    <property type="match status" value="1"/>
</dbReference>
<comment type="cofactor">
    <cofactor evidence="1">
        <name>pyridoxal 5'-phosphate</name>
        <dbReference type="ChEBI" id="CHEBI:597326"/>
    </cofactor>
</comment>
<dbReference type="EMBL" id="FQVL01000026">
    <property type="protein sequence ID" value="SHF43471.1"/>
    <property type="molecule type" value="Genomic_DNA"/>
</dbReference>
<dbReference type="CDD" id="cd00609">
    <property type="entry name" value="AAT_like"/>
    <property type="match status" value="1"/>
</dbReference>
<keyword evidence="4" id="KW-0663">Pyridoxal phosphate</keyword>
<evidence type="ECO:0000256" key="3">
    <source>
        <dbReference type="ARBA" id="ARBA00022576"/>
    </source>
</evidence>
<keyword evidence="10" id="KW-1185">Reference proteome</keyword>
<keyword evidence="3" id="KW-0032">Aminotransferase</keyword>
<evidence type="ECO:0000256" key="2">
    <source>
        <dbReference type="ARBA" id="ARBA00005384"/>
    </source>
</evidence>
<gene>
    <name evidence="9" type="ORF">SAMN05444392_12615</name>
</gene>
<comment type="similarity">
    <text evidence="2">In the C-terminal section; belongs to the class-I pyridoxal-phosphate-dependent aminotransferase family.</text>
</comment>
<dbReference type="SMART" id="SM00345">
    <property type="entry name" value="HTH_GNTR"/>
    <property type="match status" value="1"/>
</dbReference>
<dbReference type="InterPro" id="IPR015424">
    <property type="entry name" value="PyrdxlP-dep_Trfase"/>
</dbReference>
<keyword evidence="3" id="KW-0808">Transferase</keyword>
<name>A0A1M5BLT9_9BACL</name>
<dbReference type="AlphaFoldDB" id="A0A1M5BLT9"/>
<dbReference type="InterPro" id="IPR015421">
    <property type="entry name" value="PyrdxlP-dep_Trfase_major"/>
</dbReference>
<evidence type="ECO:0000256" key="1">
    <source>
        <dbReference type="ARBA" id="ARBA00001933"/>
    </source>
</evidence>
<dbReference type="GO" id="GO:0008483">
    <property type="term" value="F:transaminase activity"/>
    <property type="evidence" value="ECO:0007669"/>
    <property type="project" value="UniProtKB-KW"/>
</dbReference>
<dbReference type="SUPFAM" id="SSF46785">
    <property type="entry name" value="Winged helix' DNA-binding domain"/>
    <property type="match status" value="1"/>
</dbReference>
<dbReference type="Pfam" id="PF00155">
    <property type="entry name" value="Aminotran_1_2"/>
    <property type="match status" value="1"/>
</dbReference>